<reference evidence="3" key="1">
    <citation type="submission" date="2013-09" db="EMBL/GenBank/DDBJ databases">
        <title>The Genome Sequence of Anopheles maculatus species B.</title>
        <authorList>
            <consortium name="The Broad Institute Genomics Platform"/>
            <person name="Neafsey D.E."/>
            <person name="Besansky N."/>
            <person name="Howell P."/>
            <person name="Walton C."/>
            <person name="Young S.K."/>
            <person name="Zeng Q."/>
            <person name="Gargeya S."/>
            <person name="Fitzgerald M."/>
            <person name="Haas B."/>
            <person name="Abouelleil A."/>
            <person name="Allen A.W."/>
            <person name="Alvarado L."/>
            <person name="Arachchi H.M."/>
            <person name="Berlin A.M."/>
            <person name="Chapman S.B."/>
            <person name="Gainer-Dewar J."/>
            <person name="Goldberg J."/>
            <person name="Griggs A."/>
            <person name="Gujja S."/>
            <person name="Hansen M."/>
            <person name="Howarth C."/>
            <person name="Imamovic A."/>
            <person name="Ireland A."/>
            <person name="Larimer J."/>
            <person name="McCowan C."/>
            <person name="Murphy C."/>
            <person name="Pearson M."/>
            <person name="Poon T.W."/>
            <person name="Priest M."/>
            <person name="Roberts A."/>
            <person name="Saif S."/>
            <person name="Shea T."/>
            <person name="Sisk P."/>
            <person name="Sykes S."/>
            <person name="Wortman J."/>
            <person name="Nusbaum C."/>
            <person name="Birren B."/>
        </authorList>
    </citation>
    <scope>NUCLEOTIDE SEQUENCE [LARGE SCALE GENOMIC DNA]</scope>
    <source>
        <strain evidence="3">maculatus3</strain>
    </source>
</reference>
<proteinExistence type="predicted"/>
<protein>
    <submittedName>
        <fullName evidence="2">Uncharacterized protein</fullName>
    </submittedName>
</protein>
<reference evidence="2" key="2">
    <citation type="submission" date="2020-05" db="UniProtKB">
        <authorList>
            <consortium name="EnsemblMetazoa"/>
        </authorList>
    </citation>
    <scope>IDENTIFICATION</scope>
    <source>
        <strain evidence="2">maculatus3</strain>
    </source>
</reference>
<evidence type="ECO:0000313" key="3">
    <source>
        <dbReference type="Proteomes" id="UP000075901"/>
    </source>
</evidence>
<keyword evidence="1" id="KW-0732">Signal</keyword>
<evidence type="ECO:0000313" key="2">
    <source>
        <dbReference type="EnsemblMetazoa" id="AMAM009722-PA"/>
    </source>
</evidence>
<evidence type="ECO:0000256" key="1">
    <source>
        <dbReference type="SAM" id="SignalP"/>
    </source>
</evidence>
<dbReference type="VEuPathDB" id="VectorBase:AMAM009722"/>
<dbReference type="AlphaFoldDB" id="A0A182SMG8"/>
<feature type="chain" id="PRO_5008136013" evidence="1">
    <location>
        <begin position="22"/>
        <end position="101"/>
    </location>
</feature>
<accession>A0A182SMG8</accession>
<keyword evidence="3" id="KW-1185">Reference proteome</keyword>
<organism evidence="2 3">
    <name type="scientific">Anopheles maculatus</name>
    <dbReference type="NCBI Taxonomy" id="74869"/>
    <lineage>
        <taxon>Eukaryota</taxon>
        <taxon>Metazoa</taxon>
        <taxon>Ecdysozoa</taxon>
        <taxon>Arthropoda</taxon>
        <taxon>Hexapoda</taxon>
        <taxon>Insecta</taxon>
        <taxon>Pterygota</taxon>
        <taxon>Neoptera</taxon>
        <taxon>Endopterygota</taxon>
        <taxon>Diptera</taxon>
        <taxon>Nematocera</taxon>
        <taxon>Culicoidea</taxon>
        <taxon>Culicidae</taxon>
        <taxon>Anophelinae</taxon>
        <taxon>Anopheles</taxon>
        <taxon>Anopheles maculatus group</taxon>
    </lineage>
</organism>
<feature type="signal peptide" evidence="1">
    <location>
        <begin position="1"/>
        <end position="21"/>
    </location>
</feature>
<name>A0A182SMG8_9DIPT</name>
<dbReference type="EnsemblMetazoa" id="AMAM009722-RA">
    <property type="protein sequence ID" value="AMAM009722-PA"/>
    <property type="gene ID" value="AMAM009722"/>
</dbReference>
<sequence>MRLLTACLWAVLSLFSNQSSGQAELACSEMFKLADPRNCCSIPFLLSPDVLEPCLQIQLIPNSLEGENKCPKHYWTDTDKCKLLVRTLNECPYFLVYSDRY</sequence>
<dbReference type="Proteomes" id="UP000075901">
    <property type="component" value="Unassembled WGS sequence"/>
</dbReference>